<evidence type="ECO:0000256" key="7">
    <source>
        <dbReference type="PROSITE-ProRule" id="PRU01373"/>
    </source>
</evidence>
<evidence type="ECO:0000256" key="1">
    <source>
        <dbReference type="ARBA" id="ARBA00004752"/>
    </source>
</evidence>
<gene>
    <name evidence="10" type="ORF">E8L99_04105</name>
</gene>
<feature type="compositionally biased region" description="Low complexity" evidence="8">
    <location>
        <begin position="496"/>
        <end position="515"/>
    </location>
</feature>
<comment type="similarity">
    <text evidence="2">Belongs to the YkuD family.</text>
</comment>
<evidence type="ECO:0000256" key="4">
    <source>
        <dbReference type="ARBA" id="ARBA00022960"/>
    </source>
</evidence>
<dbReference type="OrthoDB" id="9809748at2"/>
<feature type="active site" description="Nucleophile" evidence="7">
    <location>
        <position position="146"/>
    </location>
</feature>
<dbReference type="GO" id="GO:0008360">
    <property type="term" value="P:regulation of cell shape"/>
    <property type="evidence" value="ECO:0007669"/>
    <property type="project" value="UniProtKB-UniRule"/>
</dbReference>
<evidence type="ECO:0000259" key="9">
    <source>
        <dbReference type="PROSITE" id="PS52029"/>
    </source>
</evidence>
<keyword evidence="6 7" id="KW-0961">Cell wall biogenesis/degradation</keyword>
<feature type="active site" description="Proton donor/acceptor" evidence="7">
    <location>
        <position position="138"/>
    </location>
</feature>
<reference evidence="10 11" key="1">
    <citation type="submission" date="2019-04" db="EMBL/GenBank/DDBJ databases">
        <title>Phreatobacter aquaticus sp. nov.</title>
        <authorList>
            <person name="Choi A."/>
            <person name="Baek K."/>
        </authorList>
    </citation>
    <scope>NUCLEOTIDE SEQUENCE [LARGE SCALE GENOMIC DNA]</scope>
    <source>
        <strain evidence="10 11">NMCR1094</strain>
    </source>
</reference>
<name>A0A4D7QTB2_9HYPH</name>
<evidence type="ECO:0000256" key="3">
    <source>
        <dbReference type="ARBA" id="ARBA00022679"/>
    </source>
</evidence>
<dbReference type="Proteomes" id="UP000298588">
    <property type="component" value="Chromosome"/>
</dbReference>
<evidence type="ECO:0000256" key="2">
    <source>
        <dbReference type="ARBA" id="ARBA00005992"/>
    </source>
</evidence>
<accession>A0A4D7QTB2</accession>
<protein>
    <submittedName>
        <fullName evidence="10">Murein L,D-transpeptidase</fullName>
    </submittedName>
</protein>
<dbReference type="PANTHER" id="PTHR36699:SF1">
    <property type="entry name" value="L,D-TRANSPEPTIDASE YAFK-RELATED"/>
    <property type="match status" value="1"/>
</dbReference>
<dbReference type="Pfam" id="PF03734">
    <property type="entry name" value="YkuD"/>
    <property type="match status" value="1"/>
</dbReference>
<evidence type="ECO:0000256" key="8">
    <source>
        <dbReference type="SAM" id="MobiDB-lite"/>
    </source>
</evidence>
<dbReference type="UniPathway" id="UPA00219"/>
<dbReference type="KEGG" id="paqt:E8L99_04105"/>
<dbReference type="SUPFAM" id="SSF141523">
    <property type="entry name" value="L,D-transpeptidase catalytic domain-like"/>
    <property type="match status" value="1"/>
</dbReference>
<sequence>MVLALALAGCQESTLSRNNPSRGSMPLSEAVASELSGRGLNRTSPVLMRIFKQEAELEVWKKDASGRYVLFKTYPICNYSGDLGPKVREGDRQSPEGFYTITMSQMNPQSNYYLAFNMGFPNAFDRSYGRSGSHLMVHGDCSSRGCYAMTDEAIAEVYALAREAMMAGQEAFQVQAYPFRMTPRNLARHRANPNMAFWRNLKEGYDHFEVTRQEPQVDVCNRQYVFNAVAPNSTLAQAGGGSVREMIGGDPWAGTRANGAVRRSSAATTTAATPVPVSLNQPVTTVAPVNRAAPAQPRSTRTRFTAVSDDMTPRPAFQAAAACPAYVVPAAIRQAVAQKNARDMAQVAALSPQIEAAPARSGIDGGTHQRFAARFADRRIRVGSSEPAFALAASESAPTTLVSARSAPAAEAAPVAATPAAQPAAAPQPAAPMLASASSRPVTLPVAGAAPPAQTSVVQRTQTGAPVAAFAPAEPPPQPLPAAQPGNWFSRLTGQAPAEAPASEAPAAPASGPTAAPLPLPRPHASVSGTARIQ</sequence>
<feature type="compositionally biased region" description="Pro residues" evidence="8">
    <location>
        <begin position="473"/>
        <end position="482"/>
    </location>
</feature>
<dbReference type="CDD" id="cd16913">
    <property type="entry name" value="YkuD_like"/>
    <property type="match status" value="1"/>
</dbReference>
<evidence type="ECO:0000313" key="11">
    <source>
        <dbReference type="Proteomes" id="UP000298588"/>
    </source>
</evidence>
<dbReference type="PANTHER" id="PTHR36699">
    <property type="entry name" value="LD-TRANSPEPTIDASE"/>
    <property type="match status" value="1"/>
</dbReference>
<dbReference type="GO" id="GO:0004180">
    <property type="term" value="F:carboxypeptidase activity"/>
    <property type="evidence" value="ECO:0007669"/>
    <property type="project" value="UniProtKB-ARBA"/>
</dbReference>
<keyword evidence="11" id="KW-1185">Reference proteome</keyword>
<dbReference type="GO" id="GO:0009252">
    <property type="term" value="P:peptidoglycan biosynthetic process"/>
    <property type="evidence" value="ECO:0007669"/>
    <property type="project" value="UniProtKB-UniPathway"/>
</dbReference>
<dbReference type="RefSeq" id="WP_137101945.1">
    <property type="nucleotide sequence ID" value="NZ_CP039865.1"/>
</dbReference>
<dbReference type="InterPro" id="IPR038063">
    <property type="entry name" value="Transpep_catalytic_dom"/>
</dbReference>
<organism evidence="10 11">
    <name type="scientific">Phreatobacter aquaticus</name>
    <dbReference type="NCBI Taxonomy" id="2570229"/>
    <lineage>
        <taxon>Bacteria</taxon>
        <taxon>Pseudomonadati</taxon>
        <taxon>Pseudomonadota</taxon>
        <taxon>Alphaproteobacteria</taxon>
        <taxon>Hyphomicrobiales</taxon>
        <taxon>Phreatobacteraceae</taxon>
        <taxon>Phreatobacter</taxon>
    </lineage>
</organism>
<dbReference type="PROSITE" id="PS52029">
    <property type="entry name" value="LD_TPASE"/>
    <property type="match status" value="1"/>
</dbReference>
<keyword evidence="5 7" id="KW-0573">Peptidoglycan synthesis</keyword>
<evidence type="ECO:0000256" key="6">
    <source>
        <dbReference type="ARBA" id="ARBA00023316"/>
    </source>
</evidence>
<keyword evidence="3" id="KW-0808">Transferase</keyword>
<proteinExistence type="inferred from homology"/>
<dbReference type="EMBL" id="CP039865">
    <property type="protein sequence ID" value="QCK88619.1"/>
    <property type="molecule type" value="Genomic_DNA"/>
</dbReference>
<evidence type="ECO:0000256" key="5">
    <source>
        <dbReference type="ARBA" id="ARBA00022984"/>
    </source>
</evidence>
<feature type="domain" description="L,D-TPase catalytic" evidence="9">
    <location>
        <begin position="46"/>
        <end position="177"/>
    </location>
</feature>
<evidence type="ECO:0000313" key="10">
    <source>
        <dbReference type="EMBL" id="QCK88619.1"/>
    </source>
</evidence>
<dbReference type="GO" id="GO:0016740">
    <property type="term" value="F:transferase activity"/>
    <property type="evidence" value="ECO:0007669"/>
    <property type="project" value="UniProtKB-KW"/>
</dbReference>
<dbReference type="GO" id="GO:0071555">
    <property type="term" value="P:cell wall organization"/>
    <property type="evidence" value="ECO:0007669"/>
    <property type="project" value="UniProtKB-UniRule"/>
</dbReference>
<dbReference type="AlphaFoldDB" id="A0A4D7QTB2"/>
<keyword evidence="4 7" id="KW-0133">Cell shape</keyword>
<comment type="pathway">
    <text evidence="1 7">Cell wall biogenesis; peptidoglycan biosynthesis.</text>
</comment>
<dbReference type="InterPro" id="IPR005490">
    <property type="entry name" value="LD_TPept_cat_dom"/>
</dbReference>
<feature type="region of interest" description="Disordered" evidence="8">
    <location>
        <begin position="469"/>
        <end position="534"/>
    </location>
</feature>